<proteinExistence type="predicted"/>
<keyword evidence="3" id="KW-0131">Cell cycle</keyword>
<name>A0ABR8PPH6_9CLOT</name>
<evidence type="ECO:0000256" key="1">
    <source>
        <dbReference type="SAM" id="MobiDB-lite"/>
    </source>
</evidence>
<feature type="transmembrane region" description="Helical" evidence="2">
    <location>
        <begin position="53"/>
        <end position="70"/>
    </location>
</feature>
<keyword evidence="2" id="KW-1133">Transmembrane helix</keyword>
<keyword evidence="4" id="KW-1185">Reference proteome</keyword>
<accession>A0ABR8PPH6</accession>
<dbReference type="RefSeq" id="WP_143314410.1">
    <property type="nucleotide sequence ID" value="NZ_JACSRA010000002.1"/>
</dbReference>
<dbReference type="Proteomes" id="UP000627781">
    <property type="component" value="Unassembled WGS sequence"/>
</dbReference>
<keyword evidence="2" id="KW-0812">Transmembrane</keyword>
<evidence type="ECO:0000313" key="4">
    <source>
        <dbReference type="Proteomes" id="UP000627781"/>
    </source>
</evidence>
<evidence type="ECO:0000256" key="2">
    <source>
        <dbReference type="SAM" id="Phobius"/>
    </source>
</evidence>
<organism evidence="3 4">
    <name type="scientific">Clostridium cibarium</name>
    <dbReference type="NCBI Taxonomy" id="2762247"/>
    <lineage>
        <taxon>Bacteria</taxon>
        <taxon>Bacillati</taxon>
        <taxon>Bacillota</taxon>
        <taxon>Clostridia</taxon>
        <taxon>Eubacteriales</taxon>
        <taxon>Clostridiaceae</taxon>
        <taxon>Clostridium</taxon>
    </lineage>
</organism>
<feature type="compositionally biased region" description="Basic and acidic residues" evidence="1">
    <location>
        <begin position="20"/>
        <end position="33"/>
    </location>
</feature>
<sequence>MIVKEYDYVKGNNAISPHRKSNEKDKKKYEELKRSKRDRNKRKLEEQKGVRKAAVQIACVIFFVGMVTISRDVKVYNMQKEVGNIDSQIKNLNDENEALRVELLKVGTLDNIKTQAEQRLGMFVPTKDNRIQIEIPKGYLEDKDKKKTEDKTNQETLFSKLMDALK</sequence>
<feature type="region of interest" description="Disordered" evidence="1">
    <location>
        <begin position="13"/>
        <end position="47"/>
    </location>
</feature>
<dbReference type="GO" id="GO:0051301">
    <property type="term" value="P:cell division"/>
    <property type="evidence" value="ECO:0007669"/>
    <property type="project" value="UniProtKB-KW"/>
</dbReference>
<gene>
    <name evidence="3" type="ORF">H9661_01745</name>
</gene>
<evidence type="ECO:0000313" key="3">
    <source>
        <dbReference type="EMBL" id="MBD7910067.1"/>
    </source>
</evidence>
<reference evidence="3 4" key="1">
    <citation type="submission" date="2020-08" db="EMBL/GenBank/DDBJ databases">
        <title>A Genomic Blueprint of the Chicken Gut Microbiome.</title>
        <authorList>
            <person name="Gilroy R."/>
            <person name="Ravi A."/>
            <person name="Getino M."/>
            <person name="Pursley I."/>
            <person name="Horton D.L."/>
            <person name="Alikhan N.-F."/>
            <person name="Baker D."/>
            <person name="Gharbi K."/>
            <person name="Hall N."/>
            <person name="Watson M."/>
            <person name="Adriaenssens E.M."/>
            <person name="Foster-Nyarko E."/>
            <person name="Jarju S."/>
            <person name="Secka A."/>
            <person name="Antonio M."/>
            <person name="Oren A."/>
            <person name="Chaudhuri R."/>
            <person name="La Ragione R.M."/>
            <person name="Hildebrand F."/>
            <person name="Pallen M.J."/>
        </authorList>
    </citation>
    <scope>NUCLEOTIDE SEQUENCE [LARGE SCALE GENOMIC DNA]</scope>
    <source>
        <strain evidence="3 4">Sa3CVN1</strain>
    </source>
</reference>
<protein>
    <submittedName>
        <fullName evidence="3">Cell division protein FtsL</fullName>
    </submittedName>
</protein>
<comment type="caution">
    <text evidence="3">The sequence shown here is derived from an EMBL/GenBank/DDBJ whole genome shotgun (WGS) entry which is preliminary data.</text>
</comment>
<keyword evidence="2" id="KW-0472">Membrane</keyword>
<dbReference type="EMBL" id="JACSRA010000002">
    <property type="protein sequence ID" value="MBD7910067.1"/>
    <property type="molecule type" value="Genomic_DNA"/>
</dbReference>
<keyword evidence="3" id="KW-0132">Cell division</keyword>